<proteinExistence type="predicted"/>
<accession>A0AB35FKF6</accession>
<reference evidence="1" key="1">
    <citation type="submission" date="2020-04" db="EMBL/GenBank/DDBJ databases">
        <title>Global-level population genomics supports evidence of horizontal gene transfer on evolution of Rhizobia in Lentils.</title>
        <authorList>
            <person name="Gai Y."/>
            <person name="Cook D."/>
            <person name="Riely B."/>
        </authorList>
    </citation>
    <scope>NUCLEOTIDE SEQUENCE</scope>
    <source>
        <strain evidence="1">TLR9</strain>
    </source>
</reference>
<dbReference type="EMBL" id="JAAXQQ010000011">
    <property type="protein sequence ID" value="MBY3067272.1"/>
    <property type="molecule type" value="Genomic_DNA"/>
</dbReference>
<sequence length="309" mass="34383">MRDFKLKPGADWASSVVLYMTLPDHPALRESAVILARNVERVQRFSTLLSNLIIPIIVSERATAKAARGYDNSSDVPLEEFISRSVASELTKHAEDLDRMNKTRHPSREYIALVDAAYGYVQRVSSDNEKTSDALESWFAAQLTGVWTAIESLFQDLWVAALNAHPATLAELKGRSDKKTVSLARLAQANFEINGAMGTILSEYQNFSRLDKVVEAYALAFSQDGDSIIGLLKGPEFHQLSCIRNLIVHAASRFDGEYLSKVQSLPDAPRGELGEKMQLDGEVVDRTLRPVLIRALELITAVDQWLQTH</sequence>
<gene>
    <name evidence="1" type="ORF">HFO74_28270</name>
</gene>
<dbReference type="Proteomes" id="UP000758022">
    <property type="component" value="Unassembled WGS sequence"/>
</dbReference>
<organism evidence="1 2">
    <name type="scientific">Rhizobium laguerreae</name>
    <dbReference type="NCBI Taxonomy" id="1076926"/>
    <lineage>
        <taxon>Bacteria</taxon>
        <taxon>Pseudomonadati</taxon>
        <taxon>Pseudomonadota</taxon>
        <taxon>Alphaproteobacteria</taxon>
        <taxon>Hyphomicrobiales</taxon>
        <taxon>Rhizobiaceae</taxon>
        <taxon>Rhizobium/Agrobacterium group</taxon>
        <taxon>Rhizobium</taxon>
    </lineage>
</organism>
<comment type="caution">
    <text evidence="1">The sequence shown here is derived from an EMBL/GenBank/DDBJ whole genome shotgun (WGS) entry which is preliminary data.</text>
</comment>
<dbReference type="AlphaFoldDB" id="A0AB35FKF6"/>
<evidence type="ECO:0008006" key="3">
    <source>
        <dbReference type="Google" id="ProtNLM"/>
    </source>
</evidence>
<protein>
    <recommendedName>
        <fullName evidence="3">RiboL-PSP-HEPN domain-containing protein</fullName>
    </recommendedName>
</protein>
<name>A0AB35FKF6_9HYPH</name>
<evidence type="ECO:0000313" key="2">
    <source>
        <dbReference type="Proteomes" id="UP000758022"/>
    </source>
</evidence>
<dbReference type="RefSeq" id="WP_168255012.1">
    <property type="nucleotide sequence ID" value="NZ_JAAXQQ010000011.1"/>
</dbReference>
<evidence type="ECO:0000313" key="1">
    <source>
        <dbReference type="EMBL" id="MBY3067272.1"/>
    </source>
</evidence>